<dbReference type="InterPro" id="IPR005148">
    <property type="entry name" value="Arg-tRNA-synth_N"/>
</dbReference>
<feature type="domain" description="DALR anticodon binding" evidence="12">
    <location>
        <begin position="454"/>
        <end position="585"/>
    </location>
</feature>
<evidence type="ECO:0000256" key="2">
    <source>
        <dbReference type="ARBA" id="ARBA00005594"/>
    </source>
</evidence>
<dbReference type="GO" id="GO:0006420">
    <property type="term" value="P:arginyl-tRNA aminoacylation"/>
    <property type="evidence" value="ECO:0007669"/>
    <property type="project" value="UniProtKB-UniRule"/>
</dbReference>
<comment type="subcellular location">
    <subcellularLocation>
        <location evidence="1 10">Cytoplasm</location>
    </subcellularLocation>
</comment>
<evidence type="ECO:0000256" key="11">
    <source>
        <dbReference type="RuleBase" id="RU363038"/>
    </source>
</evidence>
<dbReference type="SUPFAM" id="SSF52374">
    <property type="entry name" value="Nucleotidylyl transferase"/>
    <property type="match status" value="1"/>
</dbReference>
<gene>
    <name evidence="10" type="primary">argS</name>
    <name evidence="14" type="ORF">SAMN05892877_10539</name>
</gene>
<dbReference type="GO" id="GO:0004814">
    <property type="term" value="F:arginine-tRNA ligase activity"/>
    <property type="evidence" value="ECO:0007669"/>
    <property type="project" value="UniProtKB-UniRule"/>
</dbReference>
<keyword evidence="5 10" id="KW-0547">Nucleotide-binding</keyword>
<dbReference type="PRINTS" id="PR01038">
    <property type="entry name" value="TRNASYNTHARG"/>
</dbReference>
<keyword evidence="4 10" id="KW-0436">Ligase</keyword>
<dbReference type="PROSITE" id="PS00178">
    <property type="entry name" value="AA_TRNA_LIGASE_I"/>
    <property type="match status" value="1"/>
</dbReference>
<dbReference type="Pfam" id="PF00750">
    <property type="entry name" value="tRNA-synt_1d"/>
    <property type="match status" value="1"/>
</dbReference>
<reference evidence="14 15" key="1">
    <citation type="submission" date="2017-08" db="EMBL/GenBank/DDBJ databases">
        <authorList>
            <person name="de Groot N.N."/>
        </authorList>
    </citation>
    <scope>NUCLEOTIDE SEQUENCE [LARGE SCALE GENOMIC DNA]</scope>
    <source>
        <strain evidence="14 15">JC85</strain>
    </source>
</reference>
<comment type="subunit">
    <text evidence="10">Monomer.</text>
</comment>
<sequence length="586" mass="64943">MNLFTDFECRIKSVLEELEIVREKRADVDFTRVGVEPPRDSSHGDVATNAAMVLAKPLGTNPRALAELIVEKLRQDPEVAEVTVAGPGFINVRLSVGYWQKVLADIIRKATAFGRSELGAGRKVNVEYVSANPTGPMHVGHCRGAVVGDALANLLAFTGYEVTKEYYINDAGSQVDVLARSAFLRYREALGENVGEIPPGLYPGDYLVPVGKALAGEFGSSLRLMPEEKWLPIVKDITIDAMMAMIRADLDALNVHHDIFFSERTLHANGGAPIRTAINDLTFKGHVYKGVLPPPKGQLPEDWEDREQTLFRSTEVGDDIDRPLIKSDGSYTYFAADVAYFKDKFDRGFSEMIYILGADHGGYVKRLEAVCRAISDGNSKLTVLLCQLVKLFRNGEPVKMSKRSGDFVTLREVVDEVGRDPVRFMMLYRKSSEPLDFDFAKVTEQSKDNPVFYVQYAHARCMSVFRQAGEAFPGLEIDKLDLASAVEGKISDPHELQLLAKLAEYPRVVEAAALAHEPHRIAFYLYDLASAFHAHWNKGKDQPDLRFVNDKDRELSIARLGLVFAVASVLKSGLAITGTAAPDEMR</sequence>
<dbReference type="Gene3D" id="1.10.730.10">
    <property type="entry name" value="Isoleucyl-tRNA Synthetase, Domain 1"/>
    <property type="match status" value="1"/>
</dbReference>
<dbReference type="PANTHER" id="PTHR11956">
    <property type="entry name" value="ARGINYL-TRNA SYNTHETASE"/>
    <property type="match status" value="1"/>
</dbReference>
<dbReference type="NCBIfam" id="TIGR00456">
    <property type="entry name" value="argS"/>
    <property type="match status" value="1"/>
</dbReference>
<evidence type="ECO:0000256" key="10">
    <source>
        <dbReference type="HAMAP-Rule" id="MF_00123"/>
    </source>
</evidence>
<dbReference type="HAMAP" id="MF_00123">
    <property type="entry name" value="Arg_tRNA_synth"/>
    <property type="match status" value="1"/>
</dbReference>
<dbReference type="SUPFAM" id="SSF55190">
    <property type="entry name" value="Arginyl-tRNA synthetase (ArgRS), N-terminal 'additional' domain"/>
    <property type="match status" value="1"/>
</dbReference>
<dbReference type="Gene3D" id="3.40.50.620">
    <property type="entry name" value="HUPs"/>
    <property type="match status" value="1"/>
</dbReference>
<keyword evidence="8 10" id="KW-0030">Aminoacyl-tRNA synthetase</keyword>
<feature type="short sequence motif" description="'HIGH' region" evidence="10">
    <location>
        <begin position="131"/>
        <end position="141"/>
    </location>
</feature>
<evidence type="ECO:0000256" key="3">
    <source>
        <dbReference type="ARBA" id="ARBA00022490"/>
    </source>
</evidence>
<comment type="similarity">
    <text evidence="2 10 11">Belongs to the class-I aminoacyl-tRNA synthetase family.</text>
</comment>
<feature type="domain" description="Arginyl tRNA synthetase N-terminal" evidence="13">
    <location>
        <begin position="5"/>
        <end position="94"/>
    </location>
</feature>
<evidence type="ECO:0000256" key="8">
    <source>
        <dbReference type="ARBA" id="ARBA00023146"/>
    </source>
</evidence>
<protein>
    <recommendedName>
        <fullName evidence="10">Arginine--tRNA ligase</fullName>
        <ecNumber evidence="10">6.1.1.19</ecNumber>
    </recommendedName>
    <alternativeName>
        <fullName evidence="10">Arginyl-tRNA synthetase</fullName>
        <shortName evidence="10">ArgRS</shortName>
    </alternativeName>
</protein>
<dbReference type="InterPro" id="IPR035684">
    <property type="entry name" value="ArgRS_core"/>
</dbReference>
<evidence type="ECO:0000256" key="7">
    <source>
        <dbReference type="ARBA" id="ARBA00022917"/>
    </source>
</evidence>
<evidence type="ECO:0000256" key="1">
    <source>
        <dbReference type="ARBA" id="ARBA00004496"/>
    </source>
</evidence>
<keyword evidence="7 10" id="KW-0648">Protein biosynthesis</keyword>
<evidence type="ECO:0000256" key="9">
    <source>
        <dbReference type="ARBA" id="ARBA00049339"/>
    </source>
</evidence>
<dbReference type="GO" id="GO:0005524">
    <property type="term" value="F:ATP binding"/>
    <property type="evidence" value="ECO:0007669"/>
    <property type="project" value="UniProtKB-UniRule"/>
</dbReference>
<comment type="catalytic activity">
    <reaction evidence="9 10">
        <text>tRNA(Arg) + L-arginine + ATP = L-arginyl-tRNA(Arg) + AMP + diphosphate</text>
        <dbReference type="Rhea" id="RHEA:20301"/>
        <dbReference type="Rhea" id="RHEA-COMP:9658"/>
        <dbReference type="Rhea" id="RHEA-COMP:9673"/>
        <dbReference type="ChEBI" id="CHEBI:30616"/>
        <dbReference type="ChEBI" id="CHEBI:32682"/>
        <dbReference type="ChEBI" id="CHEBI:33019"/>
        <dbReference type="ChEBI" id="CHEBI:78442"/>
        <dbReference type="ChEBI" id="CHEBI:78513"/>
        <dbReference type="ChEBI" id="CHEBI:456215"/>
        <dbReference type="EC" id="6.1.1.19"/>
    </reaction>
</comment>
<dbReference type="InterPro" id="IPR009080">
    <property type="entry name" value="tRNAsynth_Ia_anticodon-bd"/>
</dbReference>
<dbReference type="FunFam" id="1.10.730.10:FF:000008">
    <property type="entry name" value="Arginine--tRNA ligase"/>
    <property type="match status" value="1"/>
</dbReference>
<dbReference type="RefSeq" id="WP_097138726.1">
    <property type="nucleotide sequence ID" value="NZ_OBQD01000005.1"/>
</dbReference>
<keyword evidence="3 10" id="KW-0963">Cytoplasm</keyword>
<keyword evidence="15" id="KW-1185">Reference proteome</keyword>
<dbReference type="Proteomes" id="UP000219167">
    <property type="component" value="Unassembled WGS sequence"/>
</dbReference>
<evidence type="ECO:0000256" key="6">
    <source>
        <dbReference type="ARBA" id="ARBA00022840"/>
    </source>
</evidence>
<dbReference type="PANTHER" id="PTHR11956:SF5">
    <property type="entry name" value="ARGININE--TRNA LIGASE, CYTOPLASMIC"/>
    <property type="match status" value="1"/>
</dbReference>
<evidence type="ECO:0000259" key="13">
    <source>
        <dbReference type="SMART" id="SM01016"/>
    </source>
</evidence>
<dbReference type="Gene3D" id="3.30.1360.70">
    <property type="entry name" value="Arginyl tRNA synthetase N-terminal domain"/>
    <property type="match status" value="1"/>
</dbReference>
<dbReference type="InterPro" id="IPR008909">
    <property type="entry name" value="DALR_anticod-bd"/>
</dbReference>
<dbReference type="InterPro" id="IPR001412">
    <property type="entry name" value="aa-tRNA-synth_I_CS"/>
</dbReference>
<organism evidence="14 15">
    <name type="scientific">Rhizobium subbaraonis</name>
    <dbReference type="NCBI Taxonomy" id="908946"/>
    <lineage>
        <taxon>Bacteria</taxon>
        <taxon>Pseudomonadati</taxon>
        <taxon>Pseudomonadota</taxon>
        <taxon>Alphaproteobacteria</taxon>
        <taxon>Hyphomicrobiales</taxon>
        <taxon>Rhizobiaceae</taxon>
        <taxon>Rhizobium/Agrobacterium group</taxon>
        <taxon>Rhizobium</taxon>
    </lineage>
</organism>
<evidence type="ECO:0000256" key="5">
    <source>
        <dbReference type="ARBA" id="ARBA00022741"/>
    </source>
</evidence>
<dbReference type="Pfam" id="PF03485">
    <property type="entry name" value="Arg_tRNA_synt_N"/>
    <property type="match status" value="1"/>
</dbReference>
<accession>A0A285U8D2</accession>
<dbReference type="EMBL" id="OBQD01000005">
    <property type="protein sequence ID" value="SOC38194.1"/>
    <property type="molecule type" value="Genomic_DNA"/>
</dbReference>
<name>A0A285U8D2_9HYPH</name>
<dbReference type="OrthoDB" id="9803211at2"/>
<evidence type="ECO:0000313" key="14">
    <source>
        <dbReference type="EMBL" id="SOC38194.1"/>
    </source>
</evidence>
<dbReference type="EC" id="6.1.1.19" evidence="10"/>
<dbReference type="SMART" id="SM00836">
    <property type="entry name" value="DALR_1"/>
    <property type="match status" value="1"/>
</dbReference>
<proteinExistence type="inferred from homology"/>
<evidence type="ECO:0000313" key="15">
    <source>
        <dbReference type="Proteomes" id="UP000219167"/>
    </source>
</evidence>
<evidence type="ECO:0000259" key="12">
    <source>
        <dbReference type="SMART" id="SM00836"/>
    </source>
</evidence>
<dbReference type="InterPro" id="IPR001278">
    <property type="entry name" value="Arg-tRNA-ligase"/>
</dbReference>
<evidence type="ECO:0000256" key="4">
    <source>
        <dbReference type="ARBA" id="ARBA00022598"/>
    </source>
</evidence>
<dbReference type="Pfam" id="PF05746">
    <property type="entry name" value="DALR_1"/>
    <property type="match status" value="1"/>
</dbReference>
<dbReference type="CDD" id="cd00671">
    <property type="entry name" value="ArgRS_core"/>
    <property type="match status" value="1"/>
</dbReference>
<dbReference type="SUPFAM" id="SSF47323">
    <property type="entry name" value="Anticodon-binding domain of a subclass of class I aminoacyl-tRNA synthetases"/>
    <property type="match status" value="1"/>
</dbReference>
<keyword evidence="6 10" id="KW-0067">ATP-binding</keyword>
<dbReference type="InterPro" id="IPR036695">
    <property type="entry name" value="Arg-tRNA-synth_N_sf"/>
</dbReference>
<dbReference type="AlphaFoldDB" id="A0A285U8D2"/>
<dbReference type="GO" id="GO:0005737">
    <property type="term" value="C:cytoplasm"/>
    <property type="evidence" value="ECO:0007669"/>
    <property type="project" value="UniProtKB-SubCell"/>
</dbReference>
<dbReference type="SMART" id="SM01016">
    <property type="entry name" value="Arg_tRNA_synt_N"/>
    <property type="match status" value="1"/>
</dbReference>
<dbReference type="InterPro" id="IPR014729">
    <property type="entry name" value="Rossmann-like_a/b/a_fold"/>
</dbReference>